<comment type="subcellular location">
    <subcellularLocation>
        <location evidence="1">Vacuole membrane</location>
        <topology evidence="1">Multi-pass membrane protein</topology>
    </subcellularLocation>
</comment>
<dbReference type="InterPro" id="IPR003593">
    <property type="entry name" value="AAA+_ATPase"/>
</dbReference>
<organism evidence="15 16">
    <name type="scientific">Thelohanellus kitauei</name>
    <name type="common">Myxosporean</name>
    <dbReference type="NCBI Taxonomy" id="669202"/>
    <lineage>
        <taxon>Eukaryota</taxon>
        <taxon>Metazoa</taxon>
        <taxon>Cnidaria</taxon>
        <taxon>Myxozoa</taxon>
        <taxon>Myxosporea</taxon>
        <taxon>Bivalvulida</taxon>
        <taxon>Platysporina</taxon>
        <taxon>Myxobolidae</taxon>
        <taxon>Thelohanellus</taxon>
    </lineage>
</organism>
<evidence type="ECO:0000259" key="13">
    <source>
        <dbReference type="PROSITE" id="PS50893"/>
    </source>
</evidence>
<dbReference type="SMART" id="SM00382">
    <property type="entry name" value="AAA"/>
    <property type="match status" value="2"/>
</dbReference>
<feature type="domain" description="ABC transmembrane type-1" evidence="14">
    <location>
        <begin position="209"/>
        <end position="488"/>
    </location>
</feature>
<evidence type="ECO:0000256" key="9">
    <source>
        <dbReference type="ARBA" id="ARBA00023136"/>
    </source>
</evidence>
<evidence type="ECO:0000259" key="12">
    <source>
        <dbReference type="PROSITE" id="PS50002"/>
    </source>
</evidence>
<feature type="transmembrane region" description="Helical" evidence="11">
    <location>
        <begin position="892"/>
        <end position="912"/>
    </location>
</feature>
<accession>A0A0C2MVM7</accession>
<feature type="transmembrane region" description="Helical" evidence="11">
    <location>
        <begin position="241"/>
        <end position="263"/>
    </location>
</feature>
<dbReference type="OrthoDB" id="5979154at2759"/>
<comment type="caution">
    <text evidence="15">The sequence shown here is derived from an EMBL/GenBank/DDBJ whole genome shotgun (WGS) entry which is preliminary data.</text>
</comment>
<feature type="transmembrane region" description="Helical" evidence="11">
    <location>
        <begin position="814"/>
        <end position="835"/>
    </location>
</feature>
<dbReference type="PROSITE" id="PS50893">
    <property type="entry name" value="ABC_TRANSPORTER_2"/>
    <property type="match status" value="2"/>
</dbReference>
<dbReference type="GO" id="GO:0005774">
    <property type="term" value="C:vacuolar membrane"/>
    <property type="evidence" value="ECO:0007669"/>
    <property type="project" value="UniProtKB-SubCell"/>
</dbReference>
<keyword evidence="8 11" id="KW-1133">Transmembrane helix</keyword>
<evidence type="ECO:0000256" key="6">
    <source>
        <dbReference type="ARBA" id="ARBA00022741"/>
    </source>
</evidence>
<evidence type="ECO:0000256" key="5">
    <source>
        <dbReference type="ARBA" id="ARBA00022737"/>
    </source>
</evidence>
<dbReference type="FunFam" id="3.40.50.300:FF:000163">
    <property type="entry name" value="Multidrug resistance-associated protein member 4"/>
    <property type="match status" value="1"/>
</dbReference>
<dbReference type="EMBL" id="JWZT01002890">
    <property type="protein sequence ID" value="KII68210.1"/>
    <property type="molecule type" value="Genomic_DNA"/>
</dbReference>
<keyword evidence="7" id="KW-0067">ATP-binding</keyword>
<dbReference type="Gene3D" id="1.20.1560.10">
    <property type="entry name" value="ABC transporter type 1, transmembrane domain"/>
    <property type="match status" value="2"/>
</dbReference>
<dbReference type="CDD" id="cd03250">
    <property type="entry name" value="ABCC_MRP_domain1"/>
    <property type="match status" value="1"/>
</dbReference>
<dbReference type="InterPro" id="IPR001452">
    <property type="entry name" value="SH3_domain"/>
</dbReference>
<dbReference type="GO" id="GO:0140359">
    <property type="term" value="F:ABC-type transporter activity"/>
    <property type="evidence" value="ECO:0007669"/>
    <property type="project" value="InterPro"/>
</dbReference>
<dbReference type="InterPro" id="IPR017871">
    <property type="entry name" value="ABC_transporter-like_CS"/>
</dbReference>
<dbReference type="SUPFAM" id="SSF52540">
    <property type="entry name" value="P-loop containing nucleoside triphosphate hydrolases"/>
    <property type="match status" value="2"/>
</dbReference>
<sequence length="1333" mass="151732">MMSQGDIFQLLAVSDFDPSNYKKLKVAKTGFKYPKVSKMLQVQKGDVLEIVGSSVDWWIKARKVNNIPEEEALQGLVPSSVLVPIKEGYCKSLEDITESEKKILLPNITFKEMQYFPLFSSFYGKLVTKPENPIKKSNIFSRIFYSWISSYILLGFRRSLVETDMWTPTSDKTIGHMSGIIKKRFPSDCKNKLPLFTMFLSQNKLKFCLAVVCKFIQGIIKFFIPFFIKIFITFSTNKDRVVWHGLIYCAFFFVIRTADSLLLSKYFEYVTLMGVDFRCLLSSMVYKKIFTARSDCLSKYSQSFQTNLVSVDSYRVQDGIISLIMVVSSLLEITLCLIYLYFVMGLAFLTGVGVILMVIPITFLLVRISRPIEVKHMKLKDERIKLITAIFSCIKLVKLYAWEIPFRTLTYTIRKEELKQISKLRALNSIMYSYMILMPAFITLSTFFTYIQLKGSINASVAFQSMAIFNILIFPLCFLPESVQDVITSRVSYVRFQQFLSYPDQPLRTNYLAVEKEDGGEAHVSIKEGNFAFGEGVAPFLTNINMEMKSGSLHIIVGENGSGKTKLLQSLLNDTIIVNGKVELCGKISFVPQTAWIRNASLKENVIDRNPFVRSEYQNVIDLCELRHDIELLQDGDETEIGEKGINLSGGQKQRVGLARAVYAKSDIYLLDDPFSNLDKDVGQKIFHNLFSCSGYLSKKLRILVTHDDRFLPQADCIYLMKEGEIVNRGQYHELMSKDIYFQNFVSKIKAYEEESCGANKEKSECPKSLVPKKEVDDKTPHRSKLVQADIVMKGQVKRKIYYQYIKSQKIPVFALYLISIPIYYALNMVGSIVVAQYTSLNIYKHNSTKFFNVYGLLTGGQCVFLLIIAGFQILATYLASKAIHSRLITSLFGASIAFFESTPVGRILNAFTSEMSVIDNNLSQSIKSFIFLFFNLIFSFIGICFFLPYILIGIAILAVVYMFIQAYYIRSSRQIKRLESLSRAPIISLLVDTINGLSIIRSTRTNSKYIDEFDDLIDTNSVPFKMNMFCTRWLGVRLELICNLITLICTVNIVIRCIVSNIAQGAVGYIIFASTSITQILSFFIRYKSEFENQIISIERVSAFFNVQQERNSLVVISPEPTWPQRGCIKFTNYSCKYRPHLPDVLHALSFTIEPSQKVGVVGRTGSGKSSLLLSLFRMIERSEGSIEIDGVNIDEIPLERLRSSLTIIPQDPFLFHGTLRQNLDPANLYNDSDILKAIELSQLSNFVNNLPDVLGYMIHEFGSNISSGEKQLICLARALLKHTKILILDEATSNIDMKMDSIIQETISREFADCTIITVAHRIETIVDYEK</sequence>
<dbReference type="Gene3D" id="2.30.30.40">
    <property type="entry name" value="SH3 Domains"/>
    <property type="match status" value="1"/>
</dbReference>
<dbReference type="InterPro" id="IPR050173">
    <property type="entry name" value="ABC_transporter_C-like"/>
</dbReference>
<feature type="domain" description="ABC transmembrane type-1" evidence="14">
    <location>
        <begin position="826"/>
        <end position="1094"/>
    </location>
</feature>
<feature type="domain" description="ABC transporter" evidence="13">
    <location>
        <begin position="1130"/>
        <end position="1333"/>
    </location>
</feature>
<keyword evidence="5" id="KW-0677">Repeat</keyword>
<feature type="transmembrane region" description="Helical" evidence="11">
    <location>
        <begin position="320"/>
        <end position="342"/>
    </location>
</feature>
<dbReference type="PROSITE" id="PS50002">
    <property type="entry name" value="SH3"/>
    <property type="match status" value="1"/>
</dbReference>
<dbReference type="SUPFAM" id="SSF90123">
    <property type="entry name" value="ABC transporter transmembrane region"/>
    <property type="match status" value="2"/>
</dbReference>
<evidence type="ECO:0000259" key="14">
    <source>
        <dbReference type="PROSITE" id="PS50929"/>
    </source>
</evidence>
<feature type="domain" description="SH3" evidence="12">
    <location>
        <begin position="20"/>
        <end position="87"/>
    </location>
</feature>
<gene>
    <name evidence="15" type="ORF">RF11_05453</name>
</gene>
<dbReference type="PANTHER" id="PTHR24223">
    <property type="entry name" value="ATP-BINDING CASSETTE SUB-FAMILY C"/>
    <property type="match status" value="1"/>
</dbReference>
<feature type="transmembrane region" description="Helical" evidence="11">
    <location>
        <begin position="431"/>
        <end position="451"/>
    </location>
</feature>
<feature type="transmembrane region" description="Helical" evidence="11">
    <location>
        <begin position="207"/>
        <end position="235"/>
    </location>
</feature>
<evidence type="ECO:0000256" key="7">
    <source>
        <dbReference type="ARBA" id="ARBA00022840"/>
    </source>
</evidence>
<dbReference type="CDD" id="cd18580">
    <property type="entry name" value="ABC_6TM_ABCC_D2"/>
    <property type="match status" value="1"/>
</dbReference>
<dbReference type="GO" id="GO:0016887">
    <property type="term" value="F:ATP hydrolysis activity"/>
    <property type="evidence" value="ECO:0007669"/>
    <property type="project" value="InterPro"/>
</dbReference>
<dbReference type="InterPro" id="IPR036640">
    <property type="entry name" value="ABC1_TM_sf"/>
</dbReference>
<keyword evidence="3" id="KW-0813">Transport</keyword>
<feature type="transmembrane region" description="Helical" evidence="11">
    <location>
        <begin position="855"/>
        <end position="880"/>
    </location>
</feature>
<evidence type="ECO:0000313" key="16">
    <source>
        <dbReference type="Proteomes" id="UP000031668"/>
    </source>
</evidence>
<dbReference type="InterPro" id="IPR044726">
    <property type="entry name" value="ABCC_6TM_D2"/>
</dbReference>
<dbReference type="PROSITE" id="PS50929">
    <property type="entry name" value="ABC_TM1F"/>
    <property type="match status" value="2"/>
</dbReference>
<evidence type="ECO:0000256" key="1">
    <source>
        <dbReference type="ARBA" id="ARBA00004128"/>
    </source>
</evidence>
<keyword evidence="16" id="KW-1185">Reference proteome</keyword>
<feature type="transmembrane region" description="Helical" evidence="11">
    <location>
        <begin position="348"/>
        <end position="368"/>
    </location>
</feature>
<evidence type="ECO:0000313" key="15">
    <source>
        <dbReference type="EMBL" id="KII68210.1"/>
    </source>
</evidence>
<evidence type="ECO:0000256" key="8">
    <source>
        <dbReference type="ARBA" id="ARBA00022989"/>
    </source>
</evidence>
<dbReference type="PANTHER" id="PTHR24223:SF443">
    <property type="entry name" value="MULTIDRUG-RESISTANCE LIKE PROTEIN 1, ISOFORM I"/>
    <property type="match status" value="1"/>
</dbReference>
<evidence type="ECO:0000256" key="3">
    <source>
        <dbReference type="ARBA" id="ARBA00022448"/>
    </source>
</evidence>
<dbReference type="InterPro" id="IPR003439">
    <property type="entry name" value="ABC_transporter-like_ATP-bd"/>
</dbReference>
<dbReference type="CDD" id="cd03244">
    <property type="entry name" value="ABCC_MRP_domain2"/>
    <property type="match status" value="1"/>
</dbReference>
<dbReference type="InterPro" id="IPR027417">
    <property type="entry name" value="P-loop_NTPase"/>
</dbReference>
<dbReference type="FunFam" id="3.40.50.300:FF:000997">
    <property type="entry name" value="Multidrug resistance-associated protein 1"/>
    <property type="match status" value="1"/>
</dbReference>
<feature type="transmembrane region" description="Helical" evidence="11">
    <location>
        <begin position="932"/>
        <end position="965"/>
    </location>
</feature>
<dbReference type="FunFam" id="1.20.1560.10:FF:000013">
    <property type="entry name" value="ABC transporter C family member 2"/>
    <property type="match status" value="1"/>
</dbReference>
<keyword evidence="9 11" id="KW-0472">Membrane</keyword>
<feature type="transmembrane region" description="Helical" evidence="11">
    <location>
        <begin position="457"/>
        <end position="479"/>
    </location>
</feature>
<keyword evidence="6" id="KW-0547">Nucleotide-binding</keyword>
<evidence type="ECO:0000256" key="2">
    <source>
        <dbReference type="ARBA" id="ARBA00022443"/>
    </source>
</evidence>
<dbReference type="PROSITE" id="PS00211">
    <property type="entry name" value="ABC_TRANSPORTER_1"/>
    <property type="match status" value="2"/>
</dbReference>
<dbReference type="GO" id="GO:0005524">
    <property type="term" value="F:ATP binding"/>
    <property type="evidence" value="ECO:0007669"/>
    <property type="project" value="UniProtKB-KW"/>
</dbReference>
<evidence type="ECO:0000256" key="10">
    <source>
        <dbReference type="PROSITE-ProRule" id="PRU00192"/>
    </source>
</evidence>
<reference evidence="15 16" key="1">
    <citation type="journal article" date="2014" name="Genome Biol. Evol.">
        <title>The genome of the myxosporean Thelohanellus kitauei shows adaptations to nutrient acquisition within its fish host.</title>
        <authorList>
            <person name="Yang Y."/>
            <person name="Xiong J."/>
            <person name="Zhou Z."/>
            <person name="Huo F."/>
            <person name="Miao W."/>
            <person name="Ran C."/>
            <person name="Liu Y."/>
            <person name="Zhang J."/>
            <person name="Feng J."/>
            <person name="Wang M."/>
            <person name="Wang M."/>
            <person name="Wang L."/>
            <person name="Yao B."/>
        </authorList>
    </citation>
    <scope>NUCLEOTIDE SEQUENCE [LARGE SCALE GENOMIC DNA]</scope>
    <source>
        <strain evidence="15">Wuqing</strain>
    </source>
</reference>
<keyword evidence="4 11" id="KW-0812">Transmembrane</keyword>
<keyword evidence="2 10" id="KW-0728">SH3 domain</keyword>
<dbReference type="Pfam" id="PF00005">
    <property type="entry name" value="ABC_tran"/>
    <property type="match status" value="2"/>
</dbReference>
<feature type="transmembrane region" description="Helical" evidence="11">
    <location>
        <begin position="1035"/>
        <end position="1056"/>
    </location>
</feature>
<evidence type="ECO:0000256" key="11">
    <source>
        <dbReference type="SAM" id="Phobius"/>
    </source>
</evidence>
<feature type="domain" description="ABC transporter" evidence="13">
    <location>
        <begin position="526"/>
        <end position="748"/>
    </location>
</feature>
<name>A0A0C2MVM7_THEKT</name>
<dbReference type="Gene3D" id="3.40.50.300">
    <property type="entry name" value="P-loop containing nucleotide triphosphate hydrolases"/>
    <property type="match status" value="2"/>
</dbReference>
<protein>
    <submittedName>
        <fullName evidence="15">Multidrug resistance-associated protein 1</fullName>
    </submittedName>
</protein>
<evidence type="ECO:0000256" key="4">
    <source>
        <dbReference type="ARBA" id="ARBA00022692"/>
    </source>
</evidence>
<proteinExistence type="predicted"/>
<feature type="transmembrane region" description="Helical" evidence="11">
    <location>
        <begin position="1068"/>
        <end position="1086"/>
    </location>
</feature>
<dbReference type="Proteomes" id="UP000031668">
    <property type="component" value="Unassembled WGS sequence"/>
</dbReference>
<dbReference type="OMA" id="KTWIMAF"/>
<dbReference type="InterPro" id="IPR011527">
    <property type="entry name" value="ABC1_TM_dom"/>
</dbReference>
<dbReference type="Pfam" id="PF00664">
    <property type="entry name" value="ABC_membrane"/>
    <property type="match status" value="2"/>
</dbReference>